<feature type="coiled-coil region" evidence="1">
    <location>
        <begin position="50"/>
        <end position="77"/>
    </location>
</feature>
<dbReference type="RefSeq" id="XP_004993784.1">
    <property type="nucleotide sequence ID" value="XM_004993727.1"/>
</dbReference>
<evidence type="ECO:0000256" key="2">
    <source>
        <dbReference type="SAM" id="MobiDB-lite"/>
    </source>
</evidence>
<dbReference type="AlphaFoldDB" id="F2UAT6"/>
<evidence type="ECO:0000313" key="3">
    <source>
        <dbReference type="EMBL" id="EGD73502.1"/>
    </source>
</evidence>
<dbReference type="EMBL" id="GL832966">
    <property type="protein sequence ID" value="EGD73502.1"/>
    <property type="molecule type" value="Genomic_DNA"/>
</dbReference>
<feature type="compositionally biased region" description="Basic residues" evidence="2">
    <location>
        <begin position="257"/>
        <end position="277"/>
    </location>
</feature>
<feature type="region of interest" description="Disordered" evidence="2">
    <location>
        <begin position="223"/>
        <end position="293"/>
    </location>
</feature>
<dbReference type="Proteomes" id="UP000007799">
    <property type="component" value="Unassembled WGS sequence"/>
</dbReference>
<dbReference type="InParanoid" id="F2UAT6"/>
<protein>
    <submittedName>
        <fullName evidence="3">Uncharacterized protein</fullName>
    </submittedName>
</protein>
<keyword evidence="1" id="KW-0175">Coiled coil</keyword>
<name>F2UAT6_SALR5</name>
<keyword evidence="4" id="KW-1185">Reference proteome</keyword>
<proteinExistence type="predicted"/>
<gene>
    <name evidence="3" type="ORF">PTSG_05205</name>
</gene>
<dbReference type="GeneID" id="16074363"/>
<evidence type="ECO:0000256" key="1">
    <source>
        <dbReference type="SAM" id="Coils"/>
    </source>
</evidence>
<organism evidence="4">
    <name type="scientific">Salpingoeca rosetta (strain ATCC 50818 / BSB-021)</name>
    <dbReference type="NCBI Taxonomy" id="946362"/>
    <lineage>
        <taxon>Eukaryota</taxon>
        <taxon>Choanoflagellata</taxon>
        <taxon>Craspedida</taxon>
        <taxon>Salpingoecidae</taxon>
        <taxon>Salpingoeca</taxon>
    </lineage>
</organism>
<dbReference type="KEGG" id="sre:PTSG_05205"/>
<reference evidence="3" key="1">
    <citation type="submission" date="2009-08" db="EMBL/GenBank/DDBJ databases">
        <title>Annotation of Salpingoeca rosetta.</title>
        <authorList>
            <consortium name="The Broad Institute Genome Sequencing Platform"/>
            <person name="Russ C."/>
            <person name="Cuomo C."/>
            <person name="Burger G."/>
            <person name="Gray M.W."/>
            <person name="Holland P.W.H."/>
            <person name="King N."/>
            <person name="Lang F.B.F."/>
            <person name="Roger A.J."/>
            <person name="Ruiz-Trillo I."/>
            <person name="Young S.K."/>
            <person name="Zeng Q."/>
            <person name="Gargeya S."/>
            <person name="Alvarado L."/>
            <person name="Berlin A."/>
            <person name="Chapman S.B."/>
            <person name="Chen Z."/>
            <person name="Freedman E."/>
            <person name="Gellesch M."/>
            <person name="Goldberg J."/>
            <person name="Griggs A."/>
            <person name="Gujja S."/>
            <person name="Heilman E."/>
            <person name="Heiman D."/>
            <person name="Howarth C."/>
            <person name="Mehta T."/>
            <person name="Neiman D."/>
            <person name="Pearson M."/>
            <person name="Roberts A."/>
            <person name="Saif S."/>
            <person name="Shea T."/>
            <person name="Shenoy N."/>
            <person name="Sisk P."/>
            <person name="Stolte C."/>
            <person name="Sykes S."/>
            <person name="White J."/>
            <person name="Yandava C."/>
            <person name="Haas B."/>
            <person name="Nusbaum C."/>
            <person name="Birren B."/>
        </authorList>
    </citation>
    <scope>NUCLEOTIDE SEQUENCE [LARGE SCALE GENOMIC DNA]</scope>
    <source>
        <strain evidence="3">ATCC 50818</strain>
    </source>
</reference>
<accession>F2UAT6</accession>
<sequence>MANIAALEQQLLEAEAKQVEFLHSARERLAKAAGVLRETAARYTAWQRTRQRLHLKRQQLRTELLQAQQELRSKCDKLGISGTPLQSRGCQDGQALASWIQNTLQPTTLAFSSTPAAAIAKSQGDEWDTALQSSTAGLLEETRTALTKAEEEQRRLHQDPHIAEMARSLDTELSTLQSQGKQNIPVAELRKKALTPDQRERLVEQERQLELELNAFLIAVLGSDEDDDDDGEERRKSKQDSFGGNAGRPATSCSRSTPHRYHHKHHHREQSRHFHHPRVYEHDSPLSSSSSSLDHMHIHSLLNSS</sequence>
<evidence type="ECO:0000313" key="4">
    <source>
        <dbReference type="Proteomes" id="UP000007799"/>
    </source>
</evidence>